<dbReference type="SUPFAM" id="SSF51735">
    <property type="entry name" value="NAD(P)-binding Rossmann-fold domains"/>
    <property type="match status" value="1"/>
</dbReference>
<evidence type="ECO:0000313" key="4">
    <source>
        <dbReference type="EMBL" id="GAA2022059.1"/>
    </source>
</evidence>
<comment type="caution">
    <text evidence="4">The sequence shown here is derived from an EMBL/GenBank/DDBJ whole genome shotgun (WGS) entry which is preliminary data.</text>
</comment>
<comment type="similarity">
    <text evidence="1 2">Belongs to the dTDP-4-dehydrorhamnose reductase family.</text>
</comment>
<keyword evidence="2" id="KW-0560">Oxidoreductase</keyword>
<evidence type="ECO:0000256" key="2">
    <source>
        <dbReference type="RuleBase" id="RU364082"/>
    </source>
</evidence>
<dbReference type="EMBL" id="BAAANB010000001">
    <property type="protein sequence ID" value="GAA2022059.1"/>
    <property type="molecule type" value="Genomic_DNA"/>
</dbReference>
<dbReference type="EC" id="1.1.1.133" evidence="2"/>
<dbReference type="InterPro" id="IPR036291">
    <property type="entry name" value="NAD(P)-bd_dom_sf"/>
</dbReference>
<dbReference type="InterPro" id="IPR029903">
    <property type="entry name" value="RmlD-like-bd"/>
</dbReference>
<dbReference type="Proteomes" id="UP001501285">
    <property type="component" value="Unassembled WGS sequence"/>
</dbReference>
<dbReference type="Pfam" id="PF04321">
    <property type="entry name" value="RmlD_sub_bind"/>
    <property type="match status" value="1"/>
</dbReference>
<name>A0ABN2TVH0_9MICO</name>
<feature type="domain" description="RmlD-like substrate binding" evidence="3">
    <location>
        <begin position="10"/>
        <end position="285"/>
    </location>
</feature>
<dbReference type="RefSeq" id="WP_343988066.1">
    <property type="nucleotide sequence ID" value="NZ_BAAANB010000001.1"/>
</dbReference>
<accession>A0ABN2TVH0</accession>
<comment type="function">
    <text evidence="2">Catalyzes the reduction of dTDP-6-deoxy-L-lyxo-4-hexulose to yield dTDP-L-rhamnose.</text>
</comment>
<organism evidence="4 5">
    <name type="scientific">Terrabacter terrae</name>
    <dbReference type="NCBI Taxonomy" id="318434"/>
    <lineage>
        <taxon>Bacteria</taxon>
        <taxon>Bacillati</taxon>
        <taxon>Actinomycetota</taxon>
        <taxon>Actinomycetes</taxon>
        <taxon>Micrococcales</taxon>
        <taxon>Intrasporangiaceae</taxon>
        <taxon>Terrabacter</taxon>
    </lineage>
</organism>
<reference evidence="4 5" key="1">
    <citation type="journal article" date="2019" name="Int. J. Syst. Evol. Microbiol.">
        <title>The Global Catalogue of Microorganisms (GCM) 10K type strain sequencing project: providing services to taxonomists for standard genome sequencing and annotation.</title>
        <authorList>
            <consortium name="The Broad Institute Genomics Platform"/>
            <consortium name="The Broad Institute Genome Sequencing Center for Infectious Disease"/>
            <person name="Wu L."/>
            <person name="Ma J."/>
        </authorList>
    </citation>
    <scope>NUCLEOTIDE SEQUENCE [LARGE SCALE GENOMIC DNA]</scope>
    <source>
        <strain evidence="4 5">JCM 14283</strain>
    </source>
</reference>
<evidence type="ECO:0000259" key="3">
    <source>
        <dbReference type="Pfam" id="PF04321"/>
    </source>
</evidence>
<proteinExistence type="inferred from homology"/>
<dbReference type="PANTHER" id="PTHR10491:SF4">
    <property type="entry name" value="METHIONINE ADENOSYLTRANSFERASE 2 SUBUNIT BETA"/>
    <property type="match status" value="1"/>
</dbReference>
<keyword evidence="2" id="KW-0521">NADP</keyword>
<evidence type="ECO:0000313" key="5">
    <source>
        <dbReference type="Proteomes" id="UP001501285"/>
    </source>
</evidence>
<protein>
    <recommendedName>
        <fullName evidence="2">dTDP-4-dehydrorhamnose reductase</fullName>
        <ecNumber evidence="2">1.1.1.133</ecNumber>
    </recommendedName>
</protein>
<dbReference type="Gene3D" id="3.40.50.720">
    <property type="entry name" value="NAD(P)-binding Rossmann-like Domain"/>
    <property type="match status" value="1"/>
</dbReference>
<dbReference type="CDD" id="cd05254">
    <property type="entry name" value="dTDP_HR_like_SDR_e"/>
    <property type="match status" value="1"/>
</dbReference>
<evidence type="ECO:0000256" key="1">
    <source>
        <dbReference type="ARBA" id="ARBA00010944"/>
    </source>
</evidence>
<dbReference type="PANTHER" id="PTHR10491">
    <property type="entry name" value="DTDP-4-DEHYDRORHAMNOSE REDUCTASE"/>
    <property type="match status" value="1"/>
</dbReference>
<dbReference type="Gene3D" id="3.90.25.10">
    <property type="entry name" value="UDP-galactose 4-epimerase, domain 1"/>
    <property type="match status" value="1"/>
</dbReference>
<gene>
    <name evidence="4" type="primary">rfbD</name>
    <name evidence="4" type="ORF">GCM10009740_08690</name>
</gene>
<comment type="pathway">
    <text evidence="2">Carbohydrate biosynthesis; dTDP-L-rhamnose biosynthesis.</text>
</comment>
<sequence>MSTPADESLRVLVTGAGGMLGRDLVPALRGAGHVVTAMDRADLDVTDPSDCLAGVEGHDLVVNCAAWTAVDDAETNEAAAFAVNALGAANLAAAARRAGARMVQVSTDYVFDGAATEPYAVDHPLAPRSAYGRTKAAGEWAVRALCPESWVVRTAWLYGAGDGNFVATMLRLSGERDTLSVVDDQVGQPTWTADLADLIVRLVATPGTYGIHHGSSSGRTTWRGLAQAAFEERGLDPERVQPTTTEALALPAPRPRWSVLSHDSLEQAGITPIRDWREALAEYLAGGTPA</sequence>
<keyword evidence="5" id="KW-1185">Reference proteome</keyword>
<dbReference type="InterPro" id="IPR005913">
    <property type="entry name" value="dTDP_dehydrorham_reduct"/>
</dbReference>
<dbReference type="NCBIfam" id="TIGR01214">
    <property type="entry name" value="rmlD"/>
    <property type="match status" value="1"/>
</dbReference>